<evidence type="ECO:0000256" key="1">
    <source>
        <dbReference type="ARBA" id="ARBA00001946"/>
    </source>
</evidence>
<dbReference type="GO" id="GO:0070095">
    <property type="term" value="F:fructose-6-phosphate binding"/>
    <property type="evidence" value="ECO:0007669"/>
    <property type="project" value="TreeGrafter"/>
</dbReference>
<dbReference type="Pfam" id="PF00365">
    <property type="entry name" value="PFK"/>
    <property type="match status" value="1"/>
</dbReference>
<keyword evidence="3" id="KW-0963">Cytoplasm</keyword>
<dbReference type="PRINTS" id="PR00476">
    <property type="entry name" value="PHFRCTKINASE"/>
</dbReference>
<dbReference type="SUPFAM" id="SSF53784">
    <property type="entry name" value="Phosphofructokinase"/>
    <property type="match status" value="1"/>
</dbReference>
<comment type="pathway">
    <text evidence="2">Carbohydrate degradation; glycolysis; D-glyceraldehyde 3-phosphate and glycerone phosphate from D-glucose: step 3/4.</text>
</comment>
<evidence type="ECO:0000256" key="2">
    <source>
        <dbReference type="ARBA" id="ARBA00004679"/>
    </source>
</evidence>
<dbReference type="AlphaFoldDB" id="A0A437LZR4"/>
<evidence type="ECO:0000313" key="11">
    <source>
        <dbReference type="EMBL" id="RVT90897.1"/>
    </source>
</evidence>
<dbReference type="Proteomes" id="UP000282971">
    <property type="component" value="Unassembled WGS sequence"/>
</dbReference>
<proteinExistence type="inferred from homology"/>
<dbReference type="EMBL" id="SACN01000002">
    <property type="protein sequence ID" value="RVT90897.1"/>
    <property type="molecule type" value="Genomic_DNA"/>
</dbReference>
<dbReference type="GO" id="GO:0003872">
    <property type="term" value="F:6-phosphofructokinase activity"/>
    <property type="evidence" value="ECO:0007669"/>
    <property type="project" value="UniProtKB-EC"/>
</dbReference>
<dbReference type="PANTHER" id="PTHR13697">
    <property type="entry name" value="PHOSPHOFRUCTOKINASE"/>
    <property type="match status" value="1"/>
</dbReference>
<comment type="cofactor">
    <cofactor evidence="1">
        <name>Mg(2+)</name>
        <dbReference type="ChEBI" id="CHEBI:18420"/>
    </cofactor>
</comment>
<evidence type="ECO:0000259" key="10">
    <source>
        <dbReference type="Pfam" id="PF00365"/>
    </source>
</evidence>
<dbReference type="InterPro" id="IPR000023">
    <property type="entry name" value="Phosphofructokinase_dom"/>
</dbReference>
<protein>
    <submittedName>
        <fullName evidence="11">ATP-dependent 6-phosphofructokinase</fullName>
        <ecNumber evidence="11">2.7.1.11</ecNumber>
    </submittedName>
</protein>
<comment type="caution">
    <text evidence="11">The sequence shown here is derived from an EMBL/GenBank/DDBJ whole genome shotgun (WGS) entry which is preliminary data.</text>
</comment>
<dbReference type="GO" id="GO:0005945">
    <property type="term" value="C:6-phosphofructokinase complex"/>
    <property type="evidence" value="ECO:0007669"/>
    <property type="project" value="TreeGrafter"/>
</dbReference>
<keyword evidence="12" id="KW-1185">Reference proteome</keyword>
<evidence type="ECO:0000313" key="12">
    <source>
        <dbReference type="Proteomes" id="UP000282971"/>
    </source>
</evidence>
<dbReference type="GO" id="GO:0005524">
    <property type="term" value="F:ATP binding"/>
    <property type="evidence" value="ECO:0007669"/>
    <property type="project" value="InterPro"/>
</dbReference>
<dbReference type="PIRSF" id="PIRSF000532">
    <property type="entry name" value="ATP_PFK_prok"/>
    <property type="match status" value="1"/>
</dbReference>
<dbReference type="PANTHER" id="PTHR13697:SF52">
    <property type="entry name" value="ATP-DEPENDENT 6-PHOSPHOFRUCTOKINASE 3"/>
    <property type="match status" value="1"/>
</dbReference>
<dbReference type="RefSeq" id="WP_127744912.1">
    <property type="nucleotide sequence ID" value="NZ_SACN01000002.1"/>
</dbReference>
<dbReference type="GO" id="GO:0006002">
    <property type="term" value="P:fructose 6-phosphate metabolic process"/>
    <property type="evidence" value="ECO:0007669"/>
    <property type="project" value="InterPro"/>
</dbReference>
<evidence type="ECO:0000256" key="8">
    <source>
        <dbReference type="ARBA" id="ARBA00023152"/>
    </source>
</evidence>
<dbReference type="InterPro" id="IPR022953">
    <property type="entry name" value="ATP_PFK"/>
</dbReference>
<accession>A0A437LZR4</accession>
<dbReference type="UniPathway" id="UPA00109">
    <property type="reaction ID" value="UER00182"/>
</dbReference>
<dbReference type="Gene3D" id="3.40.50.460">
    <property type="entry name" value="Phosphofructokinase domain"/>
    <property type="match status" value="1"/>
</dbReference>
<dbReference type="GO" id="GO:0046872">
    <property type="term" value="F:metal ion binding"/>
    <property type="evidence" value="ECO:0007669"/>
    <property type="project" value="UniProtKB-KW"/>
</dbReference>
<keyword evidence="7" id="KW-0460">Magnesium</keyword>
<keyword evidence="5" id="KW-0479">Metal-binding</keyword>
<feature type="domain" description="Phosphofructokinase" evidence="10">
    <location>
        <begin position="2"/>
        <end position="309"/>
    </location>
</feature>
<dbReference type="GO" id="GO:0030388">
    <property type="term" value="P:fructose 1,6-bisphosphate metabolic process"/>
    <property type="evidence" value="ECO:0007669"/>
    <property type="project" value="TreeGrafter"/>
</dbReference>
<evidence type="ECO:0000256" key="9">
    <source>
        <dbReference type="ARBA" id="ARBA00038478"/>
    </source>
</evidence>
<dbReference type="Gene3D" id="3.40.50.450">
    <property type="match status" value="1"/>
</dbReference>
<gene>
    <name evidence="11" type="ORF">EOD43_15250</name>
</gene>
<comment type="similarity">
    <text evidence="9">Belongs to the phosphofructokinase type A (PFKA) family.</text>
</comment>
<dbReference type="NCBIfam" id="NF002872">
    <property type="entry name" value="PRK03202.1"/>
    <property type="match status" value="1"/>
</dbReference>
<dbReference type="InterPro" id="IPR035966">
    <property type="entry name" value="PKF_sf"/>
</dbReference>
<dbReference type="GO" id="GO:0061621">
    <property type="term" value="P:canonical glycolysis"/>
    <property type="evidence" value="ECO:0007669"/>
    <property type="project" value="TreeGrafter"/>
</dbReference>
<evidence type="ECO:0000256" key="5">
    <source>
        <dbReference type="ARBA" id="ARBA00022723"/>
    </source>
</evidence>
<evidence type="ECO:0000256" key="6">
    <source>
        <dbReference type="ARBA" id="ARBA00022777"/>
    </source>
</evidence>
<name>A0A437LZR4_9SPHN</name>
<organism evidence="11 12">
    <name type="scientific">Sphingomonas crocodyli</name>
    <dbReference type="NCBI Taxonomy" id="1979270"/>
    <lineage>
        <taxon>Bacteria</taxon>
        <taxon>Pseudomonadati</taxon>
        <taxon>Pseudomonadota</taxon>
        <taxon>Alphaproteobacteria</taxon>
        <taxon>Sphingomonadales</taxon>
        <taxon>Sphingomonadaceae</taxon>
        <taxon>Sphingomonas</taxon>
    </lineage>
</organism>
<keyword evidence="8" id="KW-0324">Glycolysis</keyword>
<dbReference type="EC" id="2.7.1.11" evidence="11"/>
<reference evidence="11 12" key="1">
    <citation type="submission" date="2019-01" db="EMBL/GenBank/DDBJ databases">
        <authorList>
            <person name="Chen W.-M."/>
        </authorList>
    </citation>
    <scope>NUCLEOTIDE SEQUENCE [LARGE SCALE GENOMIC DNA]</scope>
    <source>
        <strain evidence="11 12">CCP-7</strain>
    </source>
</reference>
<evidence type="ECO:0000256" key="4">
    <source>
        <dbReference type="ARBA" id="ARBA00022679"/>
    </source>
</evidence>
<keyword evidence="6 11" id="KW-0418">Kinase</keyword>
<dbReference type="GO" id="GO:0016208">
    <property type="term" value="F:AMP binding"/>
    <property type="evidence" value="ECO:0007669"/>
    <property type="project" value="TreeGrafter"/>
</dbReference>
<dbReference type="GO" id="GO:0042802">
    <property type="term" value="F:identical protein binding"/>
    <property type="evidence" value="ECO:0007669"/>
    <property type="project" value="TreeGrafter"/>
</dbReference>
<evidence type="ECO:0000256" key="3">
    <source>
        <dbReference type="ARBA" id="ARBA00022490"/>
    </source>
</evidence>
<dbReference type="InterPro" id="IPR012003">
    <property type="entry name" value="ATP_PFK_prok-type"/>
</dbReference>
<dbReference type="OrthoDB" id="9802503at2"/>
<sequence length="366" mass="39389">MRIGILTGGGDVPGLNACIRSVVLSALDRQWDVVGFRRGWQGFLEIDPADPNSVATHTIALDREAVRGIDRVGGTMLHTSRTDPRTVKGGDRTAHVLDVLDKLGIDAMITLGGDGTLRFSAHLSAQGFPVISIPKTMDNDVFGTDYCIGFSTAITRSVTAINALRTTAESHERIAVVELFGRRSGETALLSGFLAQVDRTVISEVPIDPDRLIPLLVEDRLSRPGRYAMCVISEGATIAGAEVAADDRSLSNTQRQAEAIGGRLARAIEEKTGQGTIVQQLAYLMRAGEPDALDRMVGFAFGAMAIQMIGSGETGRMLALRDGNYCDVPIDTLLSGTKTVDVAGLYDPETYRPKLIHIRGMPMFLY</sequence>
<dbReference type="GO" id="GO:0048029">
    <property type="term" value="F:monosaccharide binding"/>
    <property type="evidence" value="ECO:0007669"/>
    <property type="project" value="TreeGrafter"/>
</dbReference>
<evidence type="ECO:0000256" key="7">
    <source>
        <dbReference type="ARBA" id="ARBA00022842"/>
    </source>
</evidence>
<keyword evidence="4 11" id="KW-0808">Transferase</keyword>